<reference evidence="4" key="1">
    <citation type="submission" date="2022-07" db="EMBL/GenBank/DDBJ databases">
        <title>Fungi with potential for degradation of polypropylene.</title>
        <authorList>
            <person name="Gostincar C."/>
        </authorList>
    </citation>
    <scope>NUCLEOTIDE SEQUENCE</scope>
    <source>
        <strain evidence="4">EXF-13287</strain>
    </source>
</reference>
<dbReference type="Proteomes" id="UP001174691">
    <property type="component" value="Unassembled WGS sequence"/>
</dbReference>
<gene>
    <name evidence="4" type="ORF">NKR19_g4809</name>
</gene>
<evidence type="ECO:0008006" key="6">
    <source>
        <dbReference type="Google" id="ProtNLM"/>
    </source>
</evidence>
<accession>A0AA38RVU3</accession>
<keyword evidence="5" id="KW-1185">Reference proteome</keyword>
<evidence type="ECO:0000256" key="3">
    <source>
        <dbReference type="SAM" id="Phobius"/>
    </source>
</evidence>
<keyword evidence="3" id="KW-1133">Transmembrane helix</keyword>
<comment type="similarity">
    <text evidence="1">Belongs to the fungal fucose-specific lectin family.</text>
</comment>
<organism evidence="4 5">
    <name type="scientific">Coniochaeta hoffmannii</name>
    <dbReference type="NCBI Taxonomy" id="91930"/>
    <lineage>
        <taxon>Eukaryota</taxon>
        <taxon>Fungi</taxon>
        <taxon>Dikarya</taxon>
        <taxon>Ascomycota</taxon>
        <taxon>Pezizomycotina</taxon>
        <taxon>Sordariomycetes</taxon>
        <taxon>Sordariomycetidae</taxon>
        <taxon>Coniochaetales</taxon>
        <taxon>Coniochaetaceae</taxon>
        <taxon>Coniochaeta</taxon>
    </lineage>
</organism>
<name>A0AA38RVU3_9PEZI</name>
<dbReference type="InterPro" id="IPR012475">
    <property type="entry name" value="Fungal_lectin"/>
</dbReference>
<feature type="compositionally biased region" description="Polar residues" evidence="2">
    <location>
        <begin position="19"/>
        <end position="37"/>
    </location>
</feature>
<proteinExistence type="inferred from homology"/>
<protein>
    <recommendedName>
        <fullName evidence="6">Fucose-specific lectin</fullName>
    </recommendedName>
</protein>
<dbReference type="EMBL" id="JANBVN010000062">
    <property type="protein sequence ID" value="KAJ9151575.1"/>
    <property type="molecule type" value="Genomic_DNA"/>
</dbReference>
<keyword evidence="3" id="KW-0472">Membrane</keyword>
<feature type="region of interest" description="Disordered" evidence="2">
    <location>
        <begin position="117"/>
        <end position="145"/>
    </location>
</feature>
<feature type="region of interest" description="Disordered" evidence="2">
    <location>
        <begin position="19"/>
        <end position="50"/>
    </location>
</feature>
<keyword evidence="3" id="KW-0812">Transmembrane</keyword>
<evidence type="ECO:0000313" key="4">
    <source>
        <dbReference type="EMBL" id="KAJ9151575.1"/>
    </source>
</evidence>
<feature type="transmembrane region" description="Helical" evidence="3">
    <location>
        <begin position="88"/>
        <end position="112"/>
    </location>
</feature>
<evidence type="ECO:0000256" key="2">
    <source>
        <dbReference type="SAM" id="MobiDB-lite"/>
    </source>
</evidence>
<dbReference type="Gene3D" id="2.120.10.70">
    <property type="entry name" value="Fucose-specific lectin"/>
    <property type="match status" value="1"/>
</dbReference>
<comment type="caution">
    <text evidence="4">The sequence shown here is derived from an EMBL/GenBank/DDBJ whole genome shotgun (WGS) entry which is preliminary data.</text>
</comment>
<dbReference type="AlphaFoldDB" id="A0AA38RVU3"/>
<evidence type="ECO:0000256" key="1">
    <source>
        <dbReference type="ARBA" id="ARBA00009042"/>
    </source>
</evidence>
<sequence>MASAGAGHDAYSTLEVSHTYGDQPQKEVSPSHRNTLPQALHPDGVYDQAPEYYDPQWSEREKQYAVEHTELGGRSERKRKCGLSSRKYWVLAVAVSLGILAAIVGGVVGGVLSSRKAEDSKSAGAQTGVNGTSGSGGPGSVSTPGPAANATAITLLDTSKVAAVNWTDAKRFSHYAVFSQDSTNSIMVSLWDSQNQTWSAVNISDVLARSGNPVKAKAGTALSAVSTGPPSWPFQMDLYFLTPSNNIMEVCSTDMDAKNWHIGDLGKTPRTADEDSPLASVWHRCHHGCSGMIYVAYLSNSVVQFLNGSDWTQTRPLTSADQGSPLALFPFTGFDKDPSSYGEDPQLRLYYTQAGALGEIKLVPGTGFEGGLQPANDLSSSPPPQIAGAPFDYWFQSLLTILNDDGALYATWWDNSTWTGTRLLNVKGDHATGFKAIAQHHERRIYAVVNGTIQEYRWEQTDPLTIISVGKVTLATDTAER</sequence>
<dbReference type="SUPFAM" id="SSF89372">
    <property type="entry name" value="Fucose-specific lectin"/>
    <property type="match status" value="1"/>
</dbReference>
<evidence type="ECO:0000313" key="5">
    <source>
        <dbReference type="Proteomes" id="UP001174691"/>
    </source>
</evidence>
<dbReference type="Pfam" id="PF07938">
    <property type="entry name" value="Fungal_lectin"/>
    <property type="match status" value="1"/>
</dbReference>